<dbReference type="Proteomes" id="UP000177579">
    <property type="component" value="Unassembled WGS sequence"/>
</dbReference>
<proteinExistence type="predicted"/>
<reference evidence="1 2" key="1">
    <citation type="journal article" date="2016" name="Nat. Commun.">
        <title>Thousands of microbial genomes shed light on interconnected biogeochemical processes in an aquifer system.</title>
        <authorList>
            <person name="Anantharaman K."/>
            <person name="Brown C.T."/>
            <person name="Hug L.A."/>
            <person name="Sharon I."/>
            <person name="Castelle C.J."/>
            <person name="Probst A.J."/>
            <person name="Thomas B.C."/>
            <person name="Singh A."/>
            <person name="Wilkins M.J."/>
            <person name="Karaoz U."/>
            <person name="Brodie E.L."/>
            <person name="Williams K.H."/>
            <person name="Hubbard S.S."/>
            <person name="Banfield J.F."/>
        </authorList>
    </citation>
    <scope>NUCLEOTIDE SEQUENCE [LARGE SCALE GENOMIC DNA]</scope>
</reference>
<dbReference type="EMBL" id="MFGO01000038">
    <property type="protein sequence ID" value="OGF40002.1"/>
    <property type="molecule type" value="Genomic_DNA"/>
</dbReference>
<dbReference type="AlphaFoldDB" id="A0A1F5TM26"/>
<gene>
    <name evidence="1" type="ORF">A2531_07285</name>
</gene>
<sequence length="76" mass="8997">MNDDDKKLLQKFENVVGKNMDEQAAVMFFAKLSLNEYNRLIEIFANNYFPNIKDKTKQKVLVVLKKLKETLKNKRC</sequence>
<protein>
    <submittedName>
        <fullName evidence="1">Uncharacterized protein</fullName>
    </submittedName>
</protein>
<accession>A0A1F5TM26</accession>
<comment type="caution">
    <text evidence="1">The sequence shown here is derived from an EMBL/GenBank/DDBJ whole genome shotgun (WGS) entry which is preliminary data.</text>
</comment>
<evidence type="ECO:0000313" key="2">
    <source>
        <dbReference type="Proteomes" id="UP000177579"/>
    </source>
</evidence>
<organism evidence="1 2">
    <name type="scientific">Candidatus Falkowbacteria bacterium RIFOXYD2_FULL_34_120</name>
    <dbReference type="NCBI Taxonomy" id="1798007"/>
    <lineage>
        <taxon>Bacteria</taxon>
        <taxon>Candidatus Falkowiibacteriota</taxon>
    </lineage>
</organism>
<evidence type="ECO:0000313" key="1">
    <source>
        <dbReference type="EMBL" id="OGF40002.1"/>
    </source>
</evidence>
<name>A0A1F5TM26_9BACT</name>